<dbReference type="Proteomes" id="UP000596742">
    <property type="component" value="Unassembled WGS sequence"/>
</dbReference>
<evidence type="ECO:0000256" key="4">
    <source>
        <dbReference type="ARBA" id="ARBA00022989"/>
    </source>
</evidence>
<dbReference type="OrthoDB" id="420519at2759"/>
<name>A0A8B6E9Z5_MYTGA</name>
<dbReference type="Pfam" id="PF04515">
    <property type="entry name" value="Choline_transpo"/>
    <property type="match status" value="1"/>
</dbReference>
<sequence length="101" mass="11656">MCSSFWGQNWYHLGSLAFGSLIIAIIQIIRVLLEYVDGKLKGSENPVAKFFVKCMKCCFWCLEKFLRFLNKNAYIMIAAHGKNFCTSAKNAFMLIMRNCVR</sequence>
<evidence type="ECO:0000256" key="1">
    <source>
        <dbReference type="ARBA" id="ARBA00004141"/>
    </source>
</evidence>
<dbReference type="GO" id="GO:0022857">
    <property type="term" value="F:transmembrane transporter activity"/>
    <property type="evidence" value="ECO:0007669"/>
    <property type="project" value="UniProtKB-UniRule"/>
</dbReference>
<organism evidence="8 9">
    <name type="scientific">Mytilus galloprovincialis</name>
    <name type="common">Mediterranean mussel</name>
    <dbReference type="NCBI Taxonomy" id="29158"/>
    <lineage>
        <taxon>Eukaryota</taxon>
        <taxon>Metazoa</taxon>
        <taxon>Spiralia</taxon>
        <taxon>Lophotrochozoa</taxon>
        <taxon>Mollusca</taxon>
        <taxon>Bivalvia</taxon>
        <taxon>Autobranchia</taxon>
        <taxon>Pteriomorphia</taxon>
        <taxon>Mytilida</taxon>
        <taxon>Mytiloidea</taxon>
        <taxon>Mytilidae</taxon>
        <taxon>Mytilinae</taxon>
        <taxon>Mytilus</taxon>
    </lineage>
</organism>
<protein>
    <recommendedName>
        <fullName evidence="7">Choline transporter-like protein</fullName>
    </recommendedName>
</protein>
<evidence type="ECO:0000256" key="5">
    <source>
        <dbReference type="ARBA" id="ARBA00023136"/>
    </source>
</evidence>
<dbReference type="GO" id="GO:0005886">
    <property type="term" value="C:plasma membrane"/>
    <property type="evidence" value="ECO:0007669"/>
    <property type="project" value="UniProtKB-SubCell"/>
</dbReference>
<proteinExistence type="inferred from homology"/>
<accession>A0A8B6E9Z5</accession>
<gene>
    <name evidence="8" type="ORF">MGAL_10B068301</name>
</gene>
<keyword evidence="3 7" id="KW-0812">Transmembrane</keyword>
<keyword evidence="6" id="KW-0325">Glycoprotein</keyword>
<dbReference type="PANTHER" id="PTHR12385:SF14">
    <property type="entry name" value="CHOLINE TRANSPORTER-LIKE 2"/>
    <property type="match status" value="1"/>
</dbReference>
<feature type="transmembrane region" description="Helical" evidence="7">
    <location>
        <begin position="12"/>
        <end position="33"/>
    </location>
</feature>
<dbReference type="PANTHER" id="PTHR12385">
    <property type="entry name" value="CHOLINE TRANSPORTER-LIKE (SLC FAMILY 44)"/>
    <property type="match status" value="1"/>
</dbReference>
<evidence type="ECO:0000256" key="2">
    <source>
        <dbReference type="ARBA" id="ARBA00007168"/>
    </source>
</evidence>
<comment type="subcellular location">
    <subcellularLocation>
        <location evidence="7">Cell membrane</location>
        <topology evidence="7">Multi-pass membrane protein</topology>
    </subcellularLocation>
    <subcellularLocation>
        <location evidence="1">Membrane</location>
        <topology evidence="1">Multi-pass membrane protein</topology>
    </subcellularLocation>
</comment>
<dbReference type="EMBL" id="UYJE01004791">
    <property type="protein sequence ID" value="VDI31412.1"/>
    <property type="molecule type" value="Genomic_DNA"/>
</dbReference>
<evidence type="ECO:0000313" key="8">
    <source>
        <dbReference type="EMBL" id="VDI31412.1"/>
    </source>
</evidence>
<evidence type="ECO:0000256" key="3">
    <source>
        <dbReference type="ARBA" id="ARBA00022692"/>
    </source>
</evidence>
<keyword evidence="5 7" id="KW-0472">Membrane</keyword>
<reference evidence="8" key="1">
    <citation type="submission" date="2018-11" db="EMBL/GenBank/DDBJ databases">
        <authorList>
            <person name="Alioto T."/>
            <person name="Alioto T."/>
        </authorList>
    </citation>
    <scope>NUCLEOTIDE SEQUENCE</scope>
</reference>
<comment type="function">
    <text evidence="7">Choline transporter.</text>
</comment>
<evidence type="ECO:0000256" key="7">
    <source>
        <dbReference type="RuleBase" id="RU368066"/>
    </source>
</evidence>
<evidence type="ECO:0000256" key="6">
    <source>
        <dbReference type="ARBA" id="ARBA00023180"/>
    </source>
</evidence>
<comment type="similarity">
    <text evidence="2 7">Belongs to the CTL (choline transporter-like) family.</text>
</comment>
<dbReference type="InterPro" id="IPR007603">
    <property type="entry name" value="Choline_transptr-like"/>
</dbReference>
<evidence type="ECO:0000313" key="9">
    <source>
        <dbReference type="Proteomes" id="UP000596742"/>
    </source>
</evidence>
<keyword evidence="4 7" id="KW-1133">Transmembrane helix</keyword>
<comment type="caution">
    <text evidence="8">The sequence shown here is derived from an EMBL/GenBank/DDBJ whole genome shotgun (WGS) entry which is preliminary data.</text>
</comment>
<comment type="caution">
    <text evidence="7">Lacks conserved residue(s) required for the propagation of feature annotation.</text>
</comment>
<keyword evidence="9" id="KW-1185">Reference proteome</keyword>
<dbReference type="AlphaFoldDB" id="A0A8B6E9Z5"/>